<dbReference type="InterPro" id="IPR050469">
    <property type="entry name" value="Diguanylate_Cyclase"/>
</dbReference>
<dbReference type="Pfam" id="PF00990">
    <property type="entry name" value="GGDEF"/>
    <property type="match status" value="1"/>
</dbReference>
<dbReference type="PANTHER" id="PTHR45138:SF9">
    <property type="entry name" value="DIGUANYLATE CYCLASE DGCM-RELATED"/>
    <property type="match status" value="1"/>
</dbReference>
<dbReference type="InterPro" id="IPR043128">
    <property type="entry name" value="Rev_trsase/Diguanyl_cyclase"/>
</dbReference>
<dbReference type="AlphaFoldDB" id="A0A2I1DNN3"/>
<comment type="caution">
    <text evidence="4">The sequence shown here is derived from an EMBL/GenBank/DDBJ whole genome shotgun (WGS) entry which is preliminary data.</text>
</comment>
<dbReference type="OrthoDB" id="5296056at2"/>
<dbReference type="NCBIfam" id="TIGR00254">
    <property type="entry name" value="GGDEF"/>
    <property type="match status" value="1"/>
</dbReference>
<dbReference type="Proteomes" id="UP000234329">
    <property type="component" value="Unassembled WGS sequence"/>
</dbReference>
<dbReference type="PANTHER" id="PTHR45138">
    <property type="entry name" value="REGULATORY COMPONENTS OF SENSORY TRANSDUCTION SYSTEM"/>
    <property type="match status" value="1"/>
</dbReference>
<dbReference type="CDD" id="cd01949">
    <property type="entry name" value="GGDEF"/>
    <property type="match status" value="1"/>
</dbReference>
<accession>A0A2I1DNN3</accession>
<dbReference type="InterPro" id="IPR000160">
    <property type="entry name" value="GGDEF_dom"/>
</dbReference>
<evidence type="ECO:0000256" key="2">
    <source>
        <dbReference type="ARBA" id="ARBA00034247"/>
    </source>
</evidence>
<name>A0A2I1DNN3_9PROT</name>
<dbReference type="GO" id="GO:0005886">
    <property type="term" value="C:plasma membrane"/>
    <property type="evidence" value="ECO:0007669"/>
    <property type="project" value="TreeGrafter"/>
</dbReference>
<gene>
    <name evidence="4" type="ORF">B1757_04640</name>
</gene>
<dbReference type="InParanoid" id="A0A2I1DNN3"/>
<keyword evidence="5" id="KW-1185">Reference proteome</keyword>
<reference evidence="4 5" key="1">
    <citation type="submission" date="2017-03" db="EMBL/GenBank/DDBJ databases">
        <title>Draft genime sequence of the acidophilic sulfur-oxidizing bacterium Acidithiobacillus sp. SH, isolated from seawater.</title>
        <authorList>
            <person name="Sharmin S."/>
            <person name="Tokuhisa M."/>
            <person name="Kanao T."/>
            <person name="Kamimura K."/>
        </authorList>
    </citation>
    <scope>NUCLEOTIDE SEQUENCE [LARGE SCALE GENOMIC DNA]</scope>
    <source>
        <strain evidence="4 5">SH</strain>
    </source>
</reference>
<dbReference type="GO" id="GO:1902201">
    <property type="term" value="P:negative regulation of bacterial-type flagellum-dependent cell motility"/>
    <property type="evidence" value="ECO:0007669"/>
    <property type="project" value="TreeGrafter"/>
</dbReference>
<evidence type="ECO:0000259" key="3">
    <source>
        <dbReference type="PROSITE" id="PS50887"/>
    </source>
</evidence>
<proteinExistence type="predicted"/>
<comment type="catalytic activity">
    <reaction evidence="2">
        <text>2 GTP = 3',3'-c-di-GMP + 2 diphosphate</text>
        <dbReference type="Rhea" id="RHEA:24898"/>
        <dbReference type="ChEBI" id="CHEBI:33019"/>
        <dbReference type="ChEBI" id="CHEBI:37565"/>
        <dbReference type="ChEBI" id="CHEBI:58805"/>
        <dbReference type="EC" id="2.7.7.65"/>
    </reaction>
</comment>
<evidence type="ECO:0000313" key="5">
    <source>
        <dbReference type="Proteomes" id="UP000234329"/>
    </source>
</evidence>
<dbReference type="GO" id="GO:0052621">
    <property type="term" value="F:diguanylate cyclase activity"/>
    <property type="evidence" value="ECO:0007669"/>
    <property type="project" value="UniProtKB-EC"/>
</dbReference>
<organism evidence="4 5">
    <name type="scientific">Acidithiobacillus marinus</name>
    <dbReference type="NCBI Taxonomy" id="187490"/>
    <lineage>
        <taxon>Bacteria</taxon>
        <taxon>Pseudomonadati</taxon>
        <taxon>Pseudomonadota</taxon>
        <taxon>Acidithiobacillia</taxon>
        <taxon>Acidithiobacillales</taxon>
        <taxon>Acidithiobacillaceae</taxon>
        <taxon>Acidithiobacillus</taxon>
    </lineage>
</organism>
<dbReference type="SMART" id="SM00267">
    <property type="entry name" value="GGDEF"/>
    <property type="match status" value="1"/>
</dbReference>
<sequence>MPNKKIPSRCFADVGHPLKTSTWKLPYLHADGPTDLRRLPDKFKAINDSEGHLAGDACLRKIGQLLNNFPKRTSDFIARFGGEEFCAVLPDTPPEGAIEIAEKIRAWILDARISHPSSPSGFVTVSVGVASTIPSMGDSVNDLLTIADKALYEAKSNGRDRVEF</sequence>
<dbReference type="SUPFAM" id="SSF55073">
    <property type="entry name" value="Nucleotide cyclase"/>
    <property type="match status" value="1"/>
</dbReference>
<dbReference type="InterPro" id="IPR029787">
    <property type="entry name" value="Nucleotide_cyclase"/>
</dbReference>
<dbReference type="EC" id="2.7.7.65" evidence="1"/>
<protein>
    <recommendedName>
        <fullName evidence="1">diguanylate cyclase</fullName>
        <ecNumber evidence="1">2.7.7.65</ecNumber>
    </recommendedName>
</protein>
<dbReference type="PROSITE" id="PS50887">
    <property type="entry name" value="GGDEF"/>
    <property type="match status" value="1"/>
</dbReference>
<dbReference type="EMBL" id="MXAV01000013">
    <property type="protein sequence ID" value="PKY11504.1"/>
    <property type="molecule type" value="Genomic_DNA"/>
</dbReference>
<dbReference type="Gene3D" id="3.30.70.270">
    <property type="match status" value="1"/>
</dbReference>
<evidence type="ECO:0000256" key="1">
    <source>
        <dbReference type="ARBA" id="ARBA00012528"/>
    </source>
</evidence>
<dbReference type="GO" id="GO:0043709">
    <property type="term" value="P:cell adhesion involved in single-species biofilm formation"/>
    <property type="evidence" value="ECO:0007669"/>
    <property type="project" value="TreeGrafter"/>
</dbReference>
<evidence type="ECO:0000313" key="4">
    <source>
        <dbReference type="EMBL" id="PKY11504.1"/>
    </source>
</evidence>
<feature type="domain" description="GGDEF" evidence="3">
    <location>
        <begin position="31"/>
        <end position="164"/>
    </location>
</feature>